<gene>
    <name evidence="10" type="ORF">EM932_08310</name>
</gene>
<feature type="transmembrane region" description="Helical" evidence="8">
    <location>
        <begin position="111"/>
        <end position="126"/>
    </location>
</feature>
<evidence type="ECO:0000256" key="5">
    <source>
        <dbReference type="ARBA" id="ARBA00022989"/>
    </source>
</evidence>
<sequence length="236" mass="27766">MNYLYLLLNLGSLSVPFLFSFHPKLMFYKRWKSLFIGLLISMSIFIPWDIIFTINGIWGFNQDYFLGLKIFSLPIEEWLFFICIPYACTFTHYALLYYFPNLKLPQTTAKTISYLLIFLLLIISIYNSSKWYTFINFVLATILIAIVIKKNPDLLSSFYLTFLVMLIPFFIVNGILTGSFISNEVVWYNNSENLNIRLFTIPIEDTIYAFSLILLNLFIMTRFENERKLSISASHQ</sequence>
<dbReference type="GO" id="GO:0016020">
    <property type="term" value="C:membrane"/>
    <property type="evidence" value="ECO:0007669"/>
    <property type="project" value="UniProtKB-SubCell"/>
</dbReference>
<dbReference type="Proteomes" id="UP000307602">
    <property type="component" value="Unassembled WGS sequence"/>
</dbReference>
<dbReference type="RefSeq" id="WP_135876722.1">
    <property type="nucleotide sequence ID" value="NZ_SRSO01000009.1"/>
</dbReference>
<feature type="domain" description="Lycopene cyclase" evidence="9">
    <location>
        <begin position="2"/>
        <end position="92"/>
    </location>
</feature>
<feature type="transmembrane region" description="Helical" evidence="8">
    <location>
        <begin position="78"/>
        <end position="99"/>
    </location>
</feature>
<dbReference type="NCBIfam" id="TIGR03462">
    <property type="entry name" value="CarR_dom_SF"/>
    <property type="match status" value="1"/>
</dbReference>
<keyword evidence="6 8" id="KW-0472">Membrane</keyword>
<keyword evidence="7" id="KW-0413">Isomerase</keyword>
<comment type="subcellular location">
    <subcellularLocation>
        <location evidence="1">Membrane</location>
        <topology evidence="1">Multi-pass membrane protein</topology>
    </subcellularLocation>
</comment>
<feature type="transmembrane region" description="Helical" evidence="8">
    <location>
        <begin position="6"/>
        <end position="22"/>
    </location>
</feature>
<feature type="transmembrane region" description="Helical" evidence="8">
    <location>
        <begin position="201"/>
        <end position="219"/>
    </location>
</feature>
<protein>
    <submittedName>
        <fullName evidence="10">Lycopene cyclase domain-containing protein</fullName>
    </submittedName>
</protein>
<evidence type="ECO:0000256" key="6">
    <source>
        <dbReference type="ARBA" id="ARBA00023136"/>
    </source>
</evidence>
<comment type="caution">
    <text evidence="10">The sequence shown here is derived from an EMBL/GenBank/DDBJ whole genome shotgun (WGS) entry which is preliminary data.</text>
</comment>
<dbReference type="Pfam" id="PF18916">
    <property type="entry name" value="Lycopene_cyc"/>
    <property type="match status" value="2"/>
</dbReference>
<evidence type="ECO:0000256" key="2">
    <source>
        <dbReference type="ARBA" id="ARBA00004829"/>
    </source>
</evidence>
<evidence type="ECO:0000313" key="11">
    <source>
        <dbReference type="Proteomes" id="UP000307602"/>
    </source>
</evidence>
<dbReference type="AlphaFoldDB" id="A0A4S1DXT9"/>
<dbReference type="GO" id="GO:0016117">
    <property type="term" value="P:carotenoid biosynthetic process"/>
    <property type="evidence" value="ECO:0007669"/>
    <property type="project" value="UniProtKB-KW"/>
</dbReference>
<evidence type="ECO:0000259" key="9">
    <source>
        <dbReference type="Pfam" id="PF18916"/>
    </source>
</evidence>
<keyword evidence="5 8" id="KW-1133">Transmembrane helix</keyword>
<evidence type="ECO:0000256" key="7">
    <source>
        <dbReference type="ARBA" id="ARBA00023235"/>
    </source>
</evidence>
<evidence type="ECO:0000256" key="3">
    <source>
        <dbReference type="ARBA" id="ARBA00022692"/>
    </source>
</evidence>
<dbReference type="GO" id="GO:0016872">
    <property type="term" value="F:intramolecular lyase activity"/>
    <property type="evidence" value="ECO:0007669"/>
    <property type="project" value="InterPro"/>
</dbReference>
<accession>A0A4S1DXT9</accession>
<dbReference type="OrthoDB" id="5195186at2"/>
<evidence type="ECO:0000313" key="10">
    <source>
        <dbReference type="EMBL" id="TGV02980.1"/>
    </source>
</evidence>
<feature type="transmembrane region" description="Helical" evidence="8">
    <location>
        <begin position="160"/>
        <end position="181"/>
    </location>
</feature>
<name>A0A4S1DXT9_9FLAO</name>
<dbReference type="EMBL" id="SRSO01000009">
    <property type="protein sequence ID" value="TGV02980.1"/>
    <property type="molecule type" value="Genomic_DNA"/>
</dbReference>
<keyword evidence="3 8" id="KW-0812">Transmembrane</keyword>
<dbReference type="GO" id="GO:0045436">
    <property type="term" value="F:lycopene beta cyclase activity"/>
    <property type="evidence" value="ECO:0007669"/>
    <property type="project" value="UniProtKB-ARBA"/>
</dbReference>
<evidence type="ECO:0000256" key="8">
    <source>
        <dbReference type="SAM" id="Phobius"/>
    </source>
</evidence>
<keyword evidence="4" id="KW-0125">Carotenoid biosynthesis</keyword>
<feature type="transmembrane region" description="Helical" evidence="8">
    <location>
        <begin position="132"/>
        <end position="148"/>
    </location>
</feature>
<keyword evidence="11" id="KW-1185">Reference proteome</keyword>
<evidence type="ECO:0000256" key="4">
    <source>
        <dbReference type="ARBA" id="ARBA00022746"/>
    </source>
</evidence>
<proteinExistence type="predicted"/>
<comment type="pathway">
    <text evidence="2">Carotenoid biosynthesis.</text>
</comment>
<evidence type="ECO:0000256" key="1">
    <source>
        <dbReference type="ARBA" id="ARBA00004141"/>
    </source>
</evidence>
<feature type="transmembrane region" description="Helical" evidence="8">
    <location>
        <begin position="34"/>
        <end position="58"/>
    </location>
</feature>
<reference evidence="10 11" key="1">
    <citation type="submission" date="2019-04" db="EMBL/GenBank/DDBJ databases">
        <authorList>
            <person name="Liu A."/>
        </authorList>
    </citation>
    <scope>NUCLEOTIDE SEQUENCE [LARGE SCALE GENOMIC DNA]</scope>
    <source>
        <strain evidence="10 11">RZ03</strain>
    </source>
</reference>
<organism evidence="10 11">
    <name type="scientific">Flavivirga rizhaonensis</name>
    <dbReference type="NCBI Taxonomy" id="2559571"/>
    <lineage>
        <taxon>Bacteria</taxon>
        <taxon>Pseudomonadati</taxon>
        <taxon>Bacteroidota</taxon>
        <taxon>Flavobacteriia</taxon>
        <taxon>Flavobacteriales</taxon>
        <taxon>Flavobacteriaceae</taxon>
        <taxon>Flavivirga</taxon>
    </lineage>
</organism>
<feature type="domain" description="Lycopene cyclase" evidence="9">
    <location>
        <begin position="130"/>
        <end position="222"/>
    </location>
</feature>
<dbReference type="InterPro" id="IPR017825">
    <property type="entry name" value="Lycopene_cyclase_dom"/>
</dbReference>